<sequence length="281" mass="31065">MSQIFKIFDSAACFSKNGCEKLVKSLTRRYTAQTLLFTPDKKFDLVDLWHKLTTFSPAEPSSSSSARRLLLLRLLRTLTTTPITATKIRTATATATVGISQFEILTIVVRSDPALSPCNHIARRIKSSSVTLVGPYDEEGDAVKKFTLFIGTDELSSSLNVPLFSSNVPLLLLLSAIGRKISPLLFFDTSRCRMRTYCTDVLKFTTKNKKLTVEDMKKGAKEMIGLRNSRPQKNAKPKPPAIPMINIKMAKAAMAPLELLTTSTTTVPLPEHTLEIVLSTL</sequence>
<dbReference type="WBParaSite" id="nRc.2.0.1.t15468-RA">
    <property type="protein sequence ID" value="nRc.2.0.1.t15468-RA"/>
    <property type="gene ID" value="nRc.2.0.1.g15468"/>
</dbReference>
<dbReference type="Proteomes" id="UP000887565">
    <property type="component" value="Unplaced"/>
</dbReference>
<keyword evidence="1" id="KW-1185">Reference proteome</keyword>
<reference evidence="2" key="1">
    <citation type="submission" date="2022-11" db="UniProtKB">
        <authorList>
            <consortium name="WormBaseParasite"/>
        </authorList>
    </citation>
    <scope>IDENTIFICATION</scope>
</reference>
<accession>A0A915IPW7</accession>
<proteinExistence type="predicted"/>
<evidence type="ECO:0000313" key="2">
    <source>
        <dbReference type="WBParaSite" id="nRc.2.0.1.t15468-RA"/>
    </source>
</evidence>
<organism evidence="1 2">
    <name type="scientific">Romanomermis culicivorax</name>
    <name type="common">Nematode worm</name>
    <dbReference type="NCBI Taxonomy" id="13658"/>
    <lineage>
        <taxon>Eukaryota</taxon>
        <taxon>Metazoa</taxon>
        <taxon>Ecdysozoa</taxon>
        <taxon>Nematoda</taxon>
        <taxon>Enoplea</taxon>
        <taxon>Dorylaimia</taxon>
        <taxon>Mermithida</taxon>
        <taxon>Mermithoidea</taxon>
        <taxon>Mermithidae</taxon>
        <taxon>Romanomermis</taxon>
    </lineage>
</organism>
<protein>
    <submittedName>
        <fullName evidence="2">Uncharacterized protein</fullName>
    </submittedName>
</protein>
<dbReference type="AlphaFoldDB" id="A0A915IPW7"/>
<name>A0A915IPW7_ROMCU</name>
<evidence type="ECO:0000313" key="1">
    <source>
        <dbReference type="Proteomes" id="UP000887565"/>
    </source>
</evidence>